<keyword evidence="4 12" id="KW-0227">DNA damage</keyword>
<dbReference type="InterPro" id="IPR000445">
    <property type="entry name" value="HhH_motif"/>
</dbReference>
<dbReference type="FunFam" id="1.10.1670.10:FF:000001">
    <property type="entry name" value="Endonuclease III"/>
    <property type="match status" value="1"/>
</dbReference>
<dbReference type="SUPFAM" id="SSF48150">
    <property type="entry name" value="DNA-glycosylase"/>
    <property type="match status" value="1"/>
</dbReference>
<feature type="binding site" evidence="12">
    <location>
        <position position="213"/>
    </location>
    <ligand>
        <name>[4Fe-4S] cluster</name>
        <dbReference type="ChEBI" id="CHEBI:49883"/>
    </ligand>
</feature>
<keyword evidence="11 12" id="KW-0326">Glycosidase</keyword>
<dbReference type="Gene3D" id="1.10.340.30">
    <property type="entry name" value="Hypothetical protein, domain 2"/>
    <property type="match status" value="1"/>
</dbReference>
<evidence type="ECO:0000259" key="13">
    <source>
        <dbReference type="SMART" id="SM00478"/>
    </source>
</evidence>
<reference evidence="14" key="1">
    <citation type="submission" date="2009-01" db="EMBL/GenBank/DDBJ databases">
        <title>Complete sequence of Anaeromyxobacter dehalogenans 2CP-1.</title>
        <authorList>
            <consortium name="US DOE Joint Genome Institute"/>
            <person name="Lucas S."/>
            <person name="Copeland A."/>
            <person name="Lapidus A."/>
            <person name="Glavina del Rio T."/>
            <person name="Dalin E."/>
            <person name="Tice H."/>
            <person name="Bruce D."/>
            <person name="Goodwin L."/>
            <person name="Pitluck S."/>
            <person name="Saunders E."/>
            <person name="Brettin T."/>
            <person name="Detter J.C."/>
            <person name="Han C."/>
            <person name="Larimer F."/>
            <person name="Land M."/>
            <person name="Hauser L."/>
            <person name="Kyrpides N."/>
            <person name="Ovchinnikova G."/>
            <person name="Beliaev A.S."/>
            <person name="Richardson P."/>
        </authorList>
    </citation>
    <scope>NUCLEOTIDE SEQUENCE</scope>
    <source>
        <strain evidence="14">2CP-1</strain>
    </source>
</reference>
<dbReference type="GO" id="GO:0046872">
    <property type="term" value="F:metal ion binding"/>
    <property type="evidence" value="ECO:0007669"/>
    <property type="project" value="UniProtKB-KW"/>
</dbReference>
<name>B8J6V3_ANAD2</name>
<evidence type="ECO:0000313" key="14">
    <source>
        <dbReference type="EMBL" id="ACL67075.1"/>
    </source>
</evidence>
<dbReference type="SMART" id="SM00478">
    <property type="entry name" value="ENDO3c"/>
    <property type="match status" value="1"/>
</dbReference>
<keyword evidence="9 12" id="KW-0234">DNA repair</keyword>
<dbReference type="HOGENOM" id="CLU_012862_3_3_7"/>
<dbReference type="InterPro" id="IPR005759">
    <property type="entry name" value="Nth"/>
</dbReference>
<keyword evidence="2 12" id="KW-0004">4Fe-4S</keyword>
<keyword evidence="14" id="KW-0540">Nuclease</keyword>
<dbReference type="GO" id="GO:0019104">
    <property type="term" value="F:DNA N-glycosylase activity"/>
    <property type="evidence" value="ECO:0007669"/>
    <property type="project" value="UniProtKB-UniRule"/>
</dbReference>
<evidence type="ECO:0000256" key="1">
    <source>
        <dbReference type="ARBA" id="ARBA00008343"/>
    </source>
</evidence>
<gene>
    <name evidence="12" type="primary">nth</name>
    <name evidence="14" type="ordered locus">A2cp1_3749</name>
</gene>
<evidence type="ECO:0000256" key="8">
    <source>
        <dbReference type="ARBA" id="ARBA00023125"/>
    </source>
</evidence>
<dbReference type="PIRSF" id="PIRSF001435">
    <property type="entry name" value="Nth"/>
    <property type="match status" value="1"/>
</dbReference>
<dbReference type="CDD" id="cd00056">
    <property type="entry name" value="ENDO3c"/>
    <property type="match status" value="1"/>
</dbReference>
<evidence type="ECO:0000256" key="9">
    <source>
        <dbReference type="ARBA" id="ARBA00023204"/>
    </source>
</evidence>
<keyword evidence="8 12" id="KW-0238">DNA-binding</keyword>
<dbReference type="GO" id="GO:0140078">
    <property type="term" value="F:class I DNA-(apurinic or apyrimidinic site) endonuclease activity"/>
    <property type="evidence" value="ECO:0007669"/>
    <property type="project" value="UniProtKB-EC"/>
</dbReference>
<feature type="binding site" evidence="12">
    <location>
        <position position="219"/>
    </location>
    <ligand>
        <name>[4Fe-4S] cluster</name>
        <dbReference type="ChEBI" id="CHEBI:49883"/>
    </ligand>
</feature>
<evidence type="ECO:0000256" key="3">
    <source>
        <dbReference type="ARBA" id="ARBA00022723"/>
    </source>
</evidence>
<feature type="binding site" evidence="12">
    <location>
        <position position="210"/>
    </location>
    <ligand>
        <name>[4Fe-4S] cluster</name>
        <dbReference type="ChEBI" id="CHEBI:49883"/>
    </ligand>
</feature>
<dbReference type="FunFam" id="1.10.340.30:FF:000001">
    <property type="entry name" value="Endonuclease III"/>
    <property type="match status" value="1"/>
</dbReference>
<comment type="cofactor">
    <cofactor evidence="12">
        <name>[4Fe-4S] cluster</name>
        <dbReference type="ChEBI" id="CHEBI:49883"/>
    </cofactor>
    <text evidence="12">Binds 1 [4Fe-4S] cluster.</text>
</comment>
<dbReference type="PANTHER" id="PTHR10359">
    <property type="entry name" value="A/G-SPECIFIC ADENINE GLYCOSYLASE/ENDONUCLEASE III"/>
    <property type="match status" value="1"/>
</dbReference>
<dbReference type="Gene3D" id="1.10.1670.10">
    <property type="entry name" value="Helix-hairpin-Helix base-excision DNA repair enzymes (C-terminal)"/>
    <property type="match status" value="1"/>
</dbReference>
<comment type="similarity">
    <text evidence="1 12">Belongs to the Nth/MutY family.</text>
</comment>
<dbReference type="AlphaFoldDB" id="B8J6V3"/>
<keyword evidence="15" id="KW-1185">Reference proteome</keyword>
<evidence type="ECO:0000256" key="11">
    <source>
        <dbReference type="ARBA" id="ARBA00023295"/>
    </source>
</evidence>
<dbReference type="PANTHER" id="PTHR10359:SF18">
    <property type="entry name" value="ENDONUCLEASE III"/>
    <property type="match status" value="1"/>
</dbReference>
<dbReference type="InterPro" id="IPR011257">
    <property type="entry name" value="DNA_glycosylase"/>
</dbReference>
<dbReference type="Pfam" id="PF00633">
    <property type="entry name" value="HHH"/>
    <property type="match status" value="1"/>
</dbReference>
<evidence type="ECO:0000256" key="6">
    <source>
        <dbReference type="ARBA" id="ARBA00023004"/>
    </source>
</evidence>
<feature type="domain" description="HhH-GPD" evidence="13">
    <location>
        <begin position="54"/>
        <end position="201"/>
    </location>
</feature>
<dbReference type="GO" id="GO:0051539">
    <property type="term" value="F:4 iron, 4 sulfur cluster binding"/>
    <property type="evidence" value="ECO:0007669"/>
    <property type="project" value="UniProtKB-UniRule"/>
</dbReference>
<evidence type="ECO:0000256" key="12">
    <source>
        <dbReference type="HAMAP-Rule" id="MF_00942"/>
    </source>
</evidence>
<evidence type="ECO:0000256" key="2">
    <source>
        <dbReference type="ARBA" id="ARBA00022485"/>
    </source>
</evidence>
<organism evidence="14 15">
    <name type="scientific">Anaeromyxobacter dehalogenans (strain ATCC BAA-258 / DSM 21875 / 2CP-1)</name>
    <dbReference type="NCBI Taxonomy" id="455488"/>
    <lineage>
        <taxon>Bacteria</taxon>
        <taxon>Pseudomonadati</taxon>
        <taxon>Myxococcota</taxon>
        <taxon>Myxococcia</taxon>
        <taxon>Myxococcales</taxon>
        <taxon>Cystobacterineae</taxon>
        <taxon>Anaeromyxobacteraceae</taxon>
        <taxon>Anaeromyxobacter</taxon>
    </lineage>
</organism>
<dbReference type="EMBL" id="CP001359">
    <property type="protein sequence ID" value="ACL67075.1"/>
    <property type="molecule type" value="Genomic_DNA"/>
</dbReference>
<accession>B8J6V3</accession>
<keyword evidence="7 12" id="KW-0411">Iron-sulfur</keyword>
<dbReference type="Proteomes" id="UP000007089">
    <property type="component" value="Chromosome"/>
</dbReference>
<keyword evidence="5 12" id="KW-0378">Hydrolase</keyword>
<dbReference type="GO" id="GO:0006285">
    <property type="term" value="P:base-excision repair, AP site formation"/>
    <property type="evidence" value="ECO:0007669"/>
    <property type="project" value="TreeGrafter"/>
</dbReference>
<protein>
    <recommendedName>
        <fullName evidence="12">Endonuclease III</fullName>
        <ecNumber evidence="12">4.2.99.18</ecNumber>
    </recommendedName>
    <alternativeName>
        <fullName evidence="12">DNA-(apurinic or apyrimidinic site) lyase</fullName>
    </alternativeName>
</protein>
<sequence length="230" mass="25050">MPPRSRLRARPRAPTAQARARAAEIVDRLDAEMPEARIALAFQDDLQLLVSVILSAQSTDAGVNKVTPALFARFPDAAAYAGAQPEELWPYLRSLGLFRNKAKAIVAAMGAIAREHGGRVPRTREALEALPGVGRKTAGVVLVHLGAAEAFPVDTHVGRVSRRLGLTREQDPDRVERDLMALLPEARWGRGHQLFVWHGRRTCAARAPACSRCVVADLCPKRGVPAALRR</sequence>
<keyword evidence="10 12" id="KW-0456">Lyase</keyword>
<dbReference type="NCBIfam" id="TIGR01083">
    <property type="entry name" value="nth"/>
    <property type="match status" value="1"/>
</dbReference>
<evidence type="ECO:0000256" key="4">
    <source>
        <dbReference type="ARBA" id="ARBA00022763"/>
    </source>
</evidence>
<evidence type="ECO:0000256" key="5">
    <source>
        <dbReference type="ARBA" id="ARBA00022801"/>
    </source>
</evidence>
<dbReference type="Pfam" id="PF00730">
    <property type="entry name" value="HhH-GPD"/>
    <property type="match status" value="1"/>
</dbReference>
<comment type="function">
    <text evidence="12">DNA repair enzyme that has both DNA N-glycosylase activity and AP-lyase activity. The DNA N-glycosylase activity releases various damaged pyrimidines from DNA by cleaving the N-glycosidic bond, leaving an AP (apurinic/apyrimidinic) site. The AP-lyase activity cleaves the phosphodiester bond 3' to the AP site by a beta-elimination, leaving a 3'-terminal unsaturated sugar and a product with a terminal 5'-phosphate.</text>
</comment>
<dbReference type="RefSeq" id="WP_015934838.1">
    <property type="nucleotide sequence ID" value="NC_011891.1"/>
</dbReference>
<dbReference type="GO" id="GO:0003677">
    <property type="term" value="F:DNA binding"/>
    <property type="evidence" value="ECO:0007669"/>
    <property type="project" value="UniProtKB-UniRule"/>
</dbReference>
<dbReference type="KEGG" id="acp:A2cp1_3749"/>
<keyword evidence="3 12" id="KW-0479">Metal-binding</keyword>
<dbReference type="EC" id="4.2.99.18" evidence="12"/>
<evidence type="ECO:0000256" key="7">
    <source>
        <dbReference type="ARBA" id="ARBA00023014"/>
    </source>
</evidence>
<keyword evidence="6 12" id="KW-0408">Iron</keyword>
<dbReference type="HAMAP" id="MF_00942">
    <property type="entry name" value="Nth"/>
    <property type="match status" value="1"/>
</dbReference>
<evidence type="ECO:0000313" key="15">
    <source>
        <dbReference type="Proteomes" id="UP000007089"/>
    </source>
</evidence>
<comment type="catalytic activity">
    <reaction evidence="12">
        <text>2'-deoxyribonucleotide-(2'-deoxyribose 5'-phosphate)-2'-deoxyribonucleotide-DNA = a 3'-end 2'-deoxyribonucleotide-(2,3-dehydro-2,3-deoxyribose 5'-phosphate)-DNA + a 5'-end 5'-phospho-2'-deoxyribonucleoside-DNA + H(+)</text>
        <dbReference type="Rhea" id="RHEA:66592"/>
        <dbReference type="Rhea" id="RHEA-COMP:13180"/>
        <dbReference type="Rhea" id="RHEA-COMP:16897"/>
        <dbReference type="Rhea" id="RHEA-COMP:17067"/>
        <dbReference type="ChEBI" id="CHEBI:15378"/>
        <dbReference type="ChEBI" id="CHEBI:136412"/>
        <dbReference type="ChEBI" id="CHEBI:157695"/>
        <dbReference type="ChEBI" id="CHEBI:167181"/>
        <dbReference type="EC" id="4.2.99.18"/>
    </reaction>
</comment>
<evidence type="ECO:0000256" key="10">
    <source>
        <dbReference type="ARBA" id="ARBA00023239"/>
    </source>
</evidence>
<feature type="binding site" evidence="12">
    <location>
        <position position="203"/>
    </location>
    <ligand>
        <name>[4Fe-4S] cluster</name>
        <dbReference type="ChEBI" id="CHEBI:49883"/>
    </ligand>
</feature>
<keyword evidence="14" id="KW-0255">Endonuclease</keyword>
<dbReference type="InterPro" id="IPR023170">
    <property type="entry name" value="HhH_base_excis_C"/>
</dbReference>
<dbReference type="InterPro" id="IPR003265">
    <property type="entry name" value="HhH-GPD_domain"/>
</dbReference>
<proteinExistence type="inferred from homology"/>